<protein>
    <submittedName>
        <fullName evidence="1">Uncharacterized protein</fullName>
    </submittedName>
</protein>
<accession>A0AAV3ZAN9</accession>
<reference evidence="1 2" key="1">
    <citation type="journal article" date="2021" name="Elife">
        <title>Chloroplast acquisition without the gene transfer in kleptoplastic sea slugs, Plakobranchus ocellatus.</title>
        <authorList>
            <person name="Maeda T."/>
            <person name="Takahashi S."/>
            <person name="Yoshida T."/>
            <person name="Shimamura S."/>
            <person name="Takaki Y."/>
            <person name="Nagai Y."/>
            <person name="Toyoda A."/>
            <person name="Suzuki Y."/>
            <person name="Arimoto A."/>
            <person name="Ishii H."/>
            <person name="Satoh N."/>
            <person name="Nishiyama T."/>
            <person name="Hasebe M."/>
            <person name="Maruyama T."/>
            <person name="Minagawa J."/>
            <person name="Obokata J."/>
            <person name="Shigenobu S."/>
        </authorList>
    </citation>
    <scope>NUCLEOTIDE SEQUENCE [LARGE SCALE GENOMIC DNA]</scope>
</reference>
<keyword evidence="2" id="KW-1185">Reference proteome</keyword>
<gene>
    <name evidence="1" type="ORF">PoB_001816800</name>
</gene>
<sequence length="134" mass="15374">MLKEITVQAIIRSNHLVGKETRAFPTNAEGILNTFDFDPRNVILRTQSTHNISVAPFRITVIPWRDQSRCSDSKAGVSSVIFWWQYQSVEYGSLPTTKGVVTSVIFWWQYRSVEYGSLPTTKGVVTSVIFWWRS</sequence>
<dbReference type="Proteomes" id="UP000735302">
    <property type="component" value="Unassembled WGS sequence"/>
</dbReference>
<evidence type="ECO:0000313" key="1">
    <source>
        <dbReference type="EMBL" id="GFN91662.1"/>
    </source>
</evidence>
<dbReference type="AlphaFoldDB" id="A0AAV3ZAN9"/>
<dbReference type="EMBL" id="BLXT01002155">
    <property type="protein sequence ID" value="GFN91662.1"/>
    <property type="molecule type" value="Genomic_DNA"/>
</dbReference>
<proteinExistence type="predicted"/>
<evidence type="ECO:0000313" key="2">
    <source>
        <dbReference type="Proteomes" id="UP000735302"/>
    </source>
</evidence>
<comment type="caution">
    <text evidence="1">The sequence shown here is derived from an EMBL/GenBank/DDBJ whole genome shotgun (WGS) entry which is preliminary data.</text>
</comment>
<organism evidence="1 2">
    <name type="scientific">Plakobranchus ocellatus</name>
    <dbReference type="NCBI Taxonomy" id="259542"/>
    <lineage>
        <taxon>Eukaryota</taxon>
        <taxon>Metazoa</taxon>
        <taxon>Spiralia</taxon>
        <taxon>Lophotrochozoa</taxon>
        <taxon>Mollusca</taxon>
        <taxon>Gastropoda</taxon>
        <taxon>Heterobranchia</taxon>
        <taxon>Euthyneura</taxon>
        <taxon>Panpulmonata</taxon>
        <taxon>Sacoglossa</taxon>
        <taxon>Placobranchoidea</taxon>
        <taxon>Plakobranchidae</taxon>
        <taxon>Plakobranchus</taxon>
    </lineage>
</organism>
<name>A0AAV3ZAN9_9GAST</name>